<organism evidence="1 2">
    <name type="scientific">Flavobacterium rhamnosiphilum</name>
    <dbReference type="NCBI Taxonomy" id="2541724"/>
    <lineage>
        <taxon>Bacteria</taxon>
        <taxon>Pseudomonadati</taxon>
        <taxon>Bacteroidota</taxon>
        <taxon>Flavobacteriia</taxon>
        <taxon>Flavobacteriales</taxon>
        <taxon>Flavobacteriaceae</taxon>
        <taxon>Flavobacterium</taxon>
    </lineage>
</organism>
<proteinExistence type="predicted"/>
<keyword evidence="2" id="KW-1185">Reference proteome</keyword>
<gene>
    <name evidence="1" type="ORF">E0I26_03740</name>
</gene>
<dbReference type="OrthoDB" id="846879at2"/>
<accession>A0A4R5FB68</accession>
<evidence type="ECO:0008006" key="3">
    <source>
        <dbReference type="Google" id="ProtNLM"/>
    </source>
</evidence>
<protein>
    <recommendedName>
        <fullName evidence="3">Phosphate-selective porin O and P</fullName>
    </recommendedName>
</protein>
<dbReference type="EMBL" id="SMLG01000002">
    <property type="protein sequence ID" value="TDE45809.1"/>
    <property type="molecule type" value="Genomic_DNA"/>
</dbReference>
<dbReference type="AlphaFoldDB" id="A0A4R5FB68"/>
<dbReference type="Proteomes" id="UP000294814">
    <property type="component" value="Unassembled WGS sequence"/>
</dbReference>
<name>A0A4R5FB68_9FLAO</name>
<evidence type="ECO:0000313" key="2">
    <source>
        <dbReference type="Proteomes" id="UP000294814"/>
    </source>
</evidence>
<dbReference type="Pfam" id="PF07396">
    <property type="entry name" value="Porin_O_P"/>
    <property type="match status" value="1"/>
</dbReference>
<dbReference type="InterPro" id="IPR010870">
    <property type="entry name" value="Porin_O/P"/>
</dbReference>
<evidence type="ECO:0000313" key="1">
    <source>
        <dbReference type="EMBL" id="TDE45809.1"/>
    </source>
</evidence>
<sequence>MKTINNIKSRLFCFIVLFIPIIILAQEQGEDPLLYQSIIPMSKQSLLKDVDVIFNTRFSFNSKFENGDYEKSVFSVDQFRLEIRGKIHEKVSFRFRDRYTRAPKIGSQDNINRTTDIAALFIDFTPRTKFSMGKLLADLGGYEFDMNAIYILEYNDILDNSDHNLTGAGISHKLKDSRNTFMFQILDSRTNVLKEQYDNIVPDGTIESKTALAFVSNWHGTFFGGKFETSYSYGFFNEAKNTSMNYIALGNKFKSNKLLLYYDFKYSTEDLDRRGIVRKLVKSDDASKDVVYVENWLRAEYRVQPKVNLVLTLMSHSSYWNSNPDVNACNKLYTSYGLIPTVEYYPFKDLNLKFYLGYIARRYDYSSYAENAYGLEDKNTGRLSFGIIAPILVL</sequence>
<dbReference type="RefSeq" id="WP_131915164.1">
    <property type="nucleotide sequence ID" value="NZ_SMLG01000002.1"/>
</dbReference>
<comment type="caution">
    <text evidence="1">The sequence shown here is derived from an EMBL/GenBank/DDBJ whole genome shotgun (WGS) entry which is preliminary data.</text>
</comment>
<reference evidence="1 2" key="1">
    <citation type="submission" date="2019-03" db="EMBL/GenBank/DDBJ databases">
        <title>Novel species of Flavobacterium.</title>
        <authorList>
            <person name="Liu Q."/>
            <person name="Xin Y.-H."/>
        </authorList>
    </citation>
    <scope>NUCLEOTIDE SEQUENCE [LARGE SCALE GENOMIC DNA]</scope>
    <source>
        <strain evidence="1 2">LB3P52</strain>
    </source>
</reference>